<evidence type="ECO:0000313" key="2">
    <source>
        <dbReference type="Proteomes" id="UP000263742"/>
    </source>
</evidence>
<reference evidence="1 2" key="1">
    <citation type="journal article" date="2018" name="Front. Microbiol.">
        <title>Jumbo Bacteriophages Are Represented Within an Increasing Diversity of Environmental Viruses Infecting the Emerging Phytopathogen, Dickeya solani.</title>
        <authorList>
            <person name="Day A.W."/>
            <person name="Ahn J."/>
            <person name="Salmond G.P.C."/>
        </authorList>
    </citation>
    <scope>NUCLEOTIDE SEQUENCE [LARGE SCALE GENOMIC DNA]</scope>
</reference>
<proteinExistence type="predicted"/>
<sequence length="82" mass="9686">MANRGEIRLAYNQRRDQWFSKEEEISSAKTVAFVDCRMFVQCTSDCVSEQSTDKKVISYYRENALVGQVVWVEEEVHFRLMI</sequence>
<protein>
    <submittedName>
        <fullName evidence="1">Uncharacterized protein</fullName>
    </submittedName>
</protein>
<evidence type="ECO:0000313" key="1">
    <source>
        <dbReference type="EMBL" id="AXG66631.1"/>
    </source>
</evidence>
<accession>A0A384ZWL9</accession>
<gene>
    <name evidence="1" type="ORF">JA13_228</name>
</gene>
<organism evidence="1 2">
    <name type="scientific">Dickeya phage vB_DsoM_JA13</name>
    <dbReference type="NCBI Taxonomy" id="2283030"/>
    <lineage>
        <taxon>Viruses</taxon>
        <taxon>Duplodnaviria</taxon>
        <taxon>Heunggongvirae</taxon>
        <taxon>Uroviricota</taxon>
        <taxon>Caudoviricetes</taxon>
        <taxon>Salmondvirus</taxon>
        <taxon>Salmondvirus JA11</taxon>
    </lineage>
</organism>
<name>A0A384ZWL9_9CAUD</name>
<dbReference type="Proteomes" id="UP000263742">
    <property type="component" value="Segment"/>
</dbReference>
<dbReference type="EMBL" id="MH460460">
    <property type="protein sequence ID" value="AXG66631.1"/>
    <property type="molecule type" value="Genomic_DNA"/>
</dbReference>